<reference evidence="1" key="1">
    <citation type="submission" date="2020-12" db="EMBL/GenBank/DDBJ databases">
        <authorList>
            <person name="Iha C."/>
        </authorList>
    </citation>
    <scope>NUCLEOTIDE SEQUENCE</scope>
</reference>
<dbReference type="EMBL" id="CAJHUC010000764">
    <property type="protein sequence ID" value="CAD7698111.1"/>
    <property type="molecule type" value="Genomic_DNA"/>
</dbReference>
<gene>
    <name evidence="1" type="ORF">OSTQU699_LOCUS3472</name>
</gene>
<protein>
    <submittedName>
        <fullName evidence="1">Uncharacterized protein</fullName>
    </submittedName>
</protein>
<sequence>MGTVKRPGDYAVNLIHYEDAAALTLQVLLGAGSDGGKGYRGEVFLATDGNPVTLQGMMDAYASGGACSSNVEFVGTGGAATSKALDNRKTRRLLGEAWEPKYPSCADFLASGSKDWFTTCGLF</sequence>
<dbReference type="InterPro" id="IPR036291">
    <property type="entry name" value="NAD(P)-bd_dom_sf"/>
</dbReference>
<proteinExistence type="predicted"/>
<comment type="caution">
    <text evidence="1">The sequence shown here is derived from an EMBL/GenBank/DDBJ whole genome shotgun (WGS) entry which is preliminary data.</text>
</comment>
<accession>A0A8S1J3L7</accession>
<dbReference type="SUPFAM" id="SSF51735">
    <property type="entry name" value="NAD(P)-binding Rossmann-fold domains"/>
    <property type="match status" value="1"/>
</dbReference>
<dbReference type="Gene3D" id="3.40.50.720">
    <property type="entry name" value="NAD(P)-binding Rossmann-like Domain"/>
    <property type="match status" value="1"/>
</dbReference>
<keyword evidence="2" id="KW-1185">Reference proteome</keyword>
<dbReference type="OrthoDB" id="674948at2759"/>
<name>A0A8S1J3L7_9CHLO</name>
<evidence type="ECO:0000313" key="2">
    <source>
        <dbReference type="Proteomes" id="UP000708148"/>
    </source>
</evidence>
<dbReference type="Proteomes" id="UP000708148">
    <property type="component" value="Unassembled WGS sequence"/>
</dbReference>
<dbReference type="AlphaFoldDB" id="A0A8S1J3L7"/>
<organism evidence="1 2">
    <name type="scientific">Ostreobium quekettii</name>
    <dbReference type="NCBI Taxonomy" id="121088"/>
    <lineage>
        <taxon>Eukaryota</taxon>
        <taxon>Viridiplantae</taxon>
        <taxon>Chlorophyta</taxon>
        <taxon>core chlorophytes</taxon>
        <taxon>Ulvophyceae</taxon>
        <taxon>TCBD clade</taxon>
        <taxon>Bryopsidales</taxon>
        <taxon>Ostreobineae</taxon>
        <taxon>Ostreobiaceae</taxon>
        <taxon>Ostreobium</taxon>
    </lineage>
</organism>
<evidence type="ECO:0000313" key="1">
    <source>
        <dbReference type="EMBL" id="CAD7698111.1"/>
    </source>
</evidence>